<evidence type="ECO:0000313" key="2">
    <source>
        <dbReference type="EMBL" id="KAF2258346.1"/>
    </source>
</evidence>
<keyword evidence="3" id="KW-1185">Reference proteome</keyword>
<evidence type="ECO:0008006" key="4">
    <source>
        <dbReference type="Google" id="ProtNLM"/>
    </source>
</evidence>
<dbReference type="AlphaFoldDB" id="A0A9P4JXJ4"/>
<proteinExistence type="predicted"/>
<dbReference type="Gene3D" id="3.30.559.10">
    <property type="entry name" value="Chloramphenicol acetyltransferase-like domain"/>
    <property type="match status" value="2"/>
</dbReference>
<evidence type="ECO:0000313" key="3">
    <source>
        <dbReference type="Proteomes" id="UP000800093"/>
    </source>
</evidence>
<dbReference type="OrthoDB" id="1862401at2759"/>
<evidence type="ECO:0000256" key="1">
    <source>
        <dbReference type="ARBA" id="ARBA00022679"/>
    </source>
</evidence>
<dbReference type="Pfam" id="PF02458">
    <property type="entry name" value="Transferase"/>
    <property type="match status" value="2"/>
</dbReference>
<gene>
    <name evidence="2" type="ORF">CC78DRAFT_572585</name>
</gene>
<dbReference type="GO" id="GO:0016740">
    <property type="term" value="F:transferase activity"/>
    <property type="evidence" value="ECO:0007669"/>
    <property type="project" value="UniProtKB-KW"/>
</dbReference>
<sequence>MPCCIVKCPIGNAVNSNGKPADKERGRIMAAMTSHWGRGAATKAYGLDGMGPGKAEEKYCACRKAGIPCSAKKAYPGKRIGFGHILAITTYIHRDWSLSLPLYQLRDTFWPFLHLPRPDTGRATSYEQLHMAERSFHLSVLDQRVARTYVQTLSVFPFPSSSEAETAVQALAEGLRVTLNRFPFLAGTLGPEDPVTGKLQLRYPAVVTNAHVADLFTWEIVPNENYNYAHLKRQGMPASVFLGQIFAPRTLREHPGISAPDVEGIISYKDNSTPVIGIGAFFIPGGLVLSTYTHHSVMDGSGRSNFLKHFAEDVRNRAHPLPFKQERDDSVPRLRLDELIAELAHIETDAKARIYGDKVFQYAKTLPEGTPCAGKIFVISAARVQAFRNSLKEQSVETKRPISIFTILSALVWIHVTRARHPHLKEYEDTHIAIAVNLRKRLTAKLSREYMGNLALGTKATMLIADLVSENSVTDKTIIRAIQSIDRSIAKVDEAWIHDHFAYLASLGPIVDTELAMRFRFGPDMYMTSWTNFEAYEDWNIPGTATPAPEFFRRSHSEIDGGIVFLPRKPNANVDGTEPPYEILIRIAEVDMKRLIDEEGGLATWAERIL</sequence>
<dbReference type="PANTHER" id="PTHR31896">
    <property type="entry name" value="FAMILY REGULATORY PROTEIN, PUTATIVE (AFU_ORTHOLOGUE AFUA_3G14730)-RELATED"/>
    <property type="match status" value="1"/>
</dbReference>
<organism evidence="2 3">
    <name type="scientific">Lojkania enalia</name>
    <dbReference type="NCBI Taxonomy" id="147567"/>
    <lineage>
        <taxon>Eukaryota</taxon>
        <taxon>Fungi</taxon>
        <taxon>Dikarya</taxon>
        <taxon>Ascomycota</taxon>
        <taxon>Pezizomycotina</taxon>
        <taxon>Dothideomycetes</taxon>
        <taxon>Pleosporomycetidae</taxon>
        <taxon>Pleosporales</taxon>
        <taxon>Pleosporales incertae sedis</taxon>
        <taxon>Lojkania</taxon>
    </lineage>
</organism>
<keyword evidence="1" id="KW-0808">Transferase</keyword>
<dbReference type="EMBL" id="ML986768">
    <property type="protein sequence ID" value="KAF2258346.1"/>
    <property type="molecule type" value="Genomic_DNA"/>
</dbReference>
<protein>
    <recommendedName>
        <fullName evidence="4">Trichothecene 3-O-acetyltransferase</fullName>
    </recommendedName>
</protein>
<comment type="caution">
    <text evidence="2">The sequence shown here is derived from an EMBL/GenBank/DDBJ whole genome shotgun (WGS) entry which is preliminary data.</text>
</comment>
<dbReference type="PANTHER" id="PTHR31896:SF64">
    <property type="entry name" value="TRICHOTHECENE 3-O-ACETYLTRANSFERASE"/>
    <property type="match status" value="1"/>
</dbReference>
<accession>A0A9P4JXJ4</accession>
<dbReference type="Proteomes" id="UP000800093">
    <property type="component" value="Unassembled WGS sequence"/>
</dbReference>
<dbReference type="InterPro" id="IPR051283">
    <property type="entry name" value="Sec_Metabolite_Acyltrans"/>
</dbReference>
<dbReference type="InterPro" id="IPR023213">
    <property type="entry name" value="CAT-like_dom_sf"/>
</dbReference>
<name>A0A9P4JXJ4_9PLEO</name>
<reference evidence="3" key="1">
    <citation type="journal article" date="2020" name="Stud. Mycol.">
        <title>101 Dothideomycetes genomes: A test case for predicting lifestyles and emergence of pathogens.</title>
        <authorList>
            <person name="Haridas S."/>
            <person name="Albert R."/>
            <person name="Binder M."/>
            <person name="Bloem J."/>
            <person name="LaButti K."/>
            <person name="Salamov A."/>
            <person name="Andreopoulos B."/>
            <person name="Baker S."/>
            <person name="Barry K."/>
            <person name="Bills G."/>
            <person name="Bluhm B."/>
            <person name="Cannon C."/>
            <person name="Castanera R."/>
            <person name="Culley D."/>
            <person name="Daum C."/>
            <person name="Ezra D."/>
            <person name="Gonzalez J."/>
            <person name="Henrissat B."/>
            <person name="Kuo A."/>
            <person name="Liang C."/>
            <person name="Lipzen A."/>
            <person name="Lutzoni F."/>
            <person name="Magnuson J."/>
            <person name="Mondo S."/>
            <person name="Nolan M."/>
            <person name="Ohm R."/>
            <person name="Pangilinan J."/>
            <person name="Park H.-J."/>
            <person name="Ramirez L."/>
            <person name="Alfaro M."/>
            <person name="Sun H."/>
            <person name="Tritt A."/>
            <person name="Yoshinaga Y."/>
            <person name="Zwiers L.-H."/>
            <person name="Turgeon B."/>
            <person name="Goodwin S."/>
            <person name="Spatafora J."/>
            <person name="Crous P."/>
            <person name="Grigoriev I."/>
        </authorList>
    </citation>
    <scope>NUCLEOTIDE SEQUENCE [LARGE SCALE GENOMIC DNA]</scope>
    <source>
        <strain evidence="3">CBS 304.66</strain>
    </source>
</reference>